<dbReference type="InterPro" id="IPR050966">
    <property type="entry name" value="Glutamyl_endopeptidase"/>
</dbReference>
<accession>A0ABR4FNZ1</accession>
<dbReference type="InterPro" id="IPR043504">
    <property type="entry name" value="Peptidase_S1_PA_chymotrypsin"/>
</dbReference>
<dbReference type="EMBL" id="JBFTWV010000168">
    <property type="protein sequence ID" value="KAL2784753.1"/>
    <property type="molecule type" value="Genomic_DNA"/>
</dbReference>
<gene>
    <name evidence="9" type="ORF">BJX66DRAFT_343737</name>
</gene>
<evidence type="ECO:0000256" key="6">
    <source>
        <dbReference type="ARBA" id="ARBA00022825"/>
    </source>
</evidence>
<comment type="similarity">
    <text evidence="1">Belongs to the peptidase S1 family.</text>
</comment>
<reference evidence="9 10" key="1">
    <citation type="submission" date="2024-07" db="EMBL/GenBank/DDBJ databases">
        <title>Section-level genome sequencing and comparative genomics of Aspergillus sections Usti and Cavernicolus.</title>
        <authorList>
            <consortium name="Lawrence Berkeley National Laboratory"/>
            <person name="Nybo J.L."/>
            <person name="Vesth T.C."/>
            <person name="Theobald S."/>
            <person name="Frisvad J.C."/>
            <person name="Larsen T.O."/>
            <person name="Kjaerboelling I."/>
            <person name="Rothschild-Mancinelli K."/>
            <person name="Lyhne E.K."/>
            <person name="Kogle M.E."/>
            <person name="Barry K."/>
            <person name="Clum A."/>
            <person name="Na H."/>
            <person name="Ledsgaard L."/>
            <person name="Lin J."/>
            <person name="Lipzen A."/>
            <person name="Kuo A."/>
            <person name="Riley R."/>
            <person name="Mondo S."/>
            <person name="Labutti K."/>
            <person name="Haridas S."/>
            <person name="Pangalinan J."/>
            <person name="Salamov A.A."/>
            <person name="Simmons B.A."/>
            <person name="Magnuson J.K."/>
            <person name="Chen J."/>
            <person name="Drula E."/>
            <person name="Henrissat B."/>
            <person name="Wiebenga A."/>
            <person name="Lubbers R.J."/>
            <person name="Gomes A.C."/>
            <person name="Makela M.R."/>
            <person name="Stajich J."/>
            <person name="Grigoriev I.V."/>
            <person name="Mortensen U.H."/>
            <person name="De Vries R.P."/>
            <person name="Baker S.E."/>
            <person name="Andersen M.R."/>
        </authorList>
    </citation>
    <scope>NUCLEOTIDE SEQUENCE [LARGE SCALE GENOMIC DNA]</scope>
    <source>
        <strain evidence="9 10">CBS 209.92</strain>
    </source>
</reference>
<keyword evidence="6 7" id="KW-0720">Serine protease</keyword>
<dbReference type="PANTHER" id="PTHR15462">
    <property type="entry name" value="SERINE PROTEASE"/>
    <property type="match status" value="1"/>
</dbReference>
<keyword evidence="10" id="KW-1185">Reference proteome</keyword>
<keyword evidence="5 7" id="KW-0378">Hydrolase</keyword>
<evidence type="ECO:0000256" key="5">
    <source>
        <dbReference type="ARBA" id="ARBA00022801"/>
    </source>
</evidence>
<name>A0ABR4FNZ1_9EURO</name>
<dbReference type="InterPro" id="IPR018114">
    <property type="entry name" value="TRYPSIN_HIS"/>
</dbReference>
<evidence type="ECO:0000256" key="2">
    <source>
        <dbReference type="ARBA" id="ARBA00008764"/>
    </source>
</evidence>
<dbReference type="InterPro" id="IPR009003">
    <property type="entry name" value="Peptidase_S1_PA"/>
</dbReference>
<dbReference type="PRINTS" id="PR00839">
    <property type="entry name" value="V8PROTEASE"/>
</dbReference>
<dbReference type="Proteomes" id="UP001610563">
    <property type="component" value="Unassembled WGS sequence"/>
</dbReference>
<dbReference type="InterPro" id="IPR008256">
    <property type="entry name" value="Peptidase_S1B"/>
</dbReference>
<proteinExistence type="inferred from homology"/>
<dbReference type="InterPro" id="IPR001254">
    <property type="entry name" value="Trypsin_dom"/>
</dbReference>
<organism evidence="9 10">
    <name type="scientific">Aspergillus keveii</name>
    <dbReference type="NCBI Taxonomy" id="714993"/>
    <lineage>
        <taxon>Eukaryota</taxon>
        <taxon>Fungi</taxon>
        <taxon>Dikarya</taxon>
        <taxon>Ascomycota</taxon>
        <taxon>Pezizomycotina</taxon>
        <taxon>Eurotiomycetes</taxon>
        <taxon>Eurotiomycetidae</taxon>
        <taxon>Eurotiales</taxon>
        <taxon>Aspergillaceae</taxon>
        <taxon>Aspergillus</taxon>
        <taxon>Aspergillus subgen. Nidulantes</taxon>
    </lineage>
</organism>
<evidence type="ECO:0000256" key="1">
    <source>
        <dbReference type="ARBA" id="ARBA00007664"/>
    </source>
</evidence>
<dbReference type="Gene3D" id="2.40.10.10">
    <property type="entry name" value="Trypsin-like serine proteases"/>
    <property type="match status" value="2"/>
</dbReference>
<sequence>MSLIAGTWDLNSSSPASARLKLDGPTDHEHSILLLDERVPVSPEDIQPGGKYRSIVKLFIRYAGQEPEDNRYAMATGWLIRDDILVTAGHCAFDWTSKDAEGLGRAVEVKAYIGYHGKASVNDGTVQFRHGGKVVTTEGWLQSGKNRNNDVAFIQLDRPFENVTPFEYESTPLQGSEIIGVVGYPADRIYNEESGGQMYEEYRQTRWNLDSSEARVLEYRINTFRGQNGAPVLLKSNHTSIGTHVHGGEAKNAASAIGGHGNPYAEYVSVFDKSFPEASPLIRRDGVRYVEIQPTDTDGPDNESCSGRV</sequence>
<evidence type="ECO:0000259" key="8">
    <source>
        <dbReference type="Pfam" id="PF00089"/>
    </source>
</evidence>
<evidence type="ECO:0000313" key="9">
    <source>
        <dbReference type="EMBL" id="KAL2784753.1"/>
    </source>
</evidence>
<comment type="caution">
    <text evidence="9">The sequence shown here is derived from an EMBL/GenBank/DDBJ whole genome shotgun (WGS) entry which is preliminary data.</text>
</comment>
<evidence type="ECO:0000256" key="7">
    <source>
        <dbReference type="RuleBase" id="RU004296"/>
    </source>
</evidence>
<keyword evidence="3 7" id="KW-0645">Protease</keyword>
<evidence type="ECO:0000313" key="10">
    <source>
        <dbReference type="Proteomes" id="UP001610563"/>
    </source>
</evidence>
<comment type="similarity">
    <text evidence="2 7">Belongs to the peptidase S1B family.</text>
</comment>
<dbReference type="PROSITE" id="PS00134">
    <property type="entry name" value="TRYPSIN_HIS"/>
    <property type="match status" value="1"/>
</dbReference>
<dbReference type="PANTHER" id="PTHR15462:SF8">
    <property type="entry name" value="SERINE PROTEASE"/>
    <property type="match status" value="1"/>
</dbReference>
<evidence type="ECO:0000256" key="4">
    <source>
        <dbReference type="ARBA" id="ARBA00022729"/>
    </source>
</evidence>
<dbReference type="EC" id="3.4.21.-" evidence="7"/>
<keyword evidence="4" id="KW-0732">Signal</keyword>
<dbReference type="SUPFAM" id="SSF50494">
    <property type="entry name" value="Trypsin-like serine proteases"/>
    <property type="match status" value="1"/>
</dbReference>
<protein>
    <recommendedName>
        <fullName evidence="7">Serine protease</fullName>
        <ecNumber evidence="7">3.4.21.-</ecNumber>
    </recommendedName>
</protein>
<evidence type="ECO:0000256" key="3">
    <source>
        <dbReference type="ARBA" id="ARBA00022670"/>
    </source>
</evidence>
<feature type="domain" description="Peptidase S1" evidence="8">
    <location>
        <begin position="72"/>
        <end position="247"/>
    </location>
</feature>
<dbReference type="Pfam" id="PF00089">
    <property type="entry name" value="Trypsin"/>
    <property type="match status" value="1"/>
</dbReference>